<accession>A0A8D8N3H9</accession>
<dbReference type="AlphaFoldDB" id="A0A8D8N3H9"/>
<protein>
    <submittedName>
        <fullName evidence="1">(northern house mosquito) hypothetical protein</fullName>
    </submittedName>
</protein>
<name>A0A8D8N3H9_CULPI</name>
<dbReference type="EMBL" id="HBUE01350710">
    <property type="protein sequence ID" value="CAG6602968.1"/>
    <property type="molecule type" value="Transcribed_RNA"/>
</dbReference>
<reference evidence="1" key="1">
    <citation type="submission" date="2021-05" db="EMBL/GenBank/DDBJ databases">
        <authorList>
            <person name="Alioto T."/>
            <person name="Alioto T."/>
            <person name="Gomez Garrido J."/>
        </authorList>
    </citation>
    <scope>NUCLEOTIDE SEQUENCE</scope>
</reference>
<sequence>MLSLIHDYFSKFISKINCKTVYKAFCDTFCITILKVRGPFSKVNLQFIEVIYSPDSIIRSFDYPKVCMGLRIIESRTIFCFPFFYFHTLNIKFEFCDPILSNLNG</sequence>
<organism evidence="1">
    <name type="scientific">Culex pipiens</name>
    <name type="common">House mosquito</name>
    <dbReference type="NCBI Taxonomy" id="7175"/>
    <lineage>
        <taxon>Eukaryota</taxon>
        <taxon>Metazoa</taxon>
        <taxon>Ecdysozoa</taxon>
        <taxon>Arthropoda</taxon>
        <taxon>Hexapoda</taxon>
        <taxon>Insecta</taxon>
        <taxon>Pterygota</taxon>
        <taxon>Neoptera</taxon>
        <taxon>Endopterygota</taxon>
        <taxon>Diptera</taxon>
        <taxon>Nematocera</taxon>
        <taxon>Culicoidea</taxon>
        <taxon>Culicidae</taxon>
        <taxon>Culicinae</taxon>
        <taxon>Culicini</taxon>
        <taxon>Culex</taxon>
        <taxon>Culex</taxon>
    </lineage>
</organism>
<evidence type="ECO:0000313" key="1">
    <source>
        <dbReference type="EMBL" id="CAG6550674.1"/>
    </source>
</evidence>
<proteinExistence type="predicted"/>
<dbReference type="EMBL" id="HBUE01243612">
    <property type="protein sequence ID" value="CAG6550674.1"/>
    <property type="molecule type" value="Transcribed_RNA"/>
</dbReference>